<dbReference type="InterPro" id="IPR000375">
    <property type="entry name" value="Dynamin_stalk"/>
</dbReference>
<dbReference type="AlphaFoldDB" id="A0A976FG92"/>
<dbReference type="GO" id="GO:0008017">
    <property type="term" value="F:microtubule binding"/>
    <property type="evidence" value="ECO:0007669"/>
    <property type="project" value="TreeGrafter"/>
</dbReference>
<feature type="domain" description="GED" evidence="3">
    <location>
        <begin position="393"/>
        <end position="483"/>
    </location>
</feature>
<dbReference type="SMART" id="SM00053">
    <property type="entry name" value="DYNc"/>
    <property type="match status" value="2"/>
</dbReference>
<dbReference type="GO" id="GO:0005874">
    <property type="term" value="C:microtubule"/>
    <property type="evidence" value="ECO:0007669"/>
    <property type="project" value="TreeGrafter"/>
</dbReference>
<evidence type="ECO:0008006" key="7">
    <source>
        <dbReference type="Google" id="ProtNLM"/>
    </source>
</evidence>
<dbReference type="PROSITE" id="PS51718">
    <property type="entry name" value="G_DYNAMIN_2"/>
    <property type="match status" value="2"/>
</dbReference>
<accession>A0A976FG92</accession>
<dbReference type="InterPro" id="IPR020850">
    <property type="entry name" value="GED_dom"/>
</dbReference>
<dbReference type="Pfam" id="PF01031">
    <property type="entry name" value="Dynamin_M"/>
    <property type="match status" value="2"/>
</dbReference>
<feature type="domain" description="Dynamin-type G" evidence="4">
    <location>
        <begin position="24"/>
        <end position="304"/>
    </location>
</feature>
<dbReference type="PROSITE" id="PS51388">
    <property type="entry name" value="GED"/>
    <property type="match status" value="2"/>
</dbReference>
<dbReference type="GO" id="GO:0005737">
    <property type="term" value="C:cytoplasm"/>
    <property type="evidence" value="ECO:0007669"/>
    <property type="project" value="TreeGrafter"/>
</dbReference>
<dbReference type="OrthoDB" id="5061070at2759"/>
<dbReference type="PANTHER" id="PTHR11566:SF21">
    <property type="entry name" value="DYNAMIN RELATED PROTEIN 1, ISOFORM A"/>
    <property type="match status" value="1"/>
</dbReference>
<dbReference type="Gene3D" id="3.40.50.300">
    <property type="entry name" value="P-loop containing nucleotide triphosphate hydrolases"/>
    <property type="match status" value="2"/>
</dbReference>
<dbReference type="Proteomes" id="UP000294530">
    <property type="component" value="Unassembled WGS sequence"/>
</dbReference>
<dbReference type="RefSeq" id="XP_067815689.1">
    <property type="nucleotide sequence ID" value="XM_067967341.1"/>
</dbReference>
<keyword evidence="6" id="KW-1185">Reference proteome</keyword>
<feature type="domain" description="GED" evidence="3">
    <location>
        <begin position="1150"/>
        <end position="1238"/>
    </location>
</feature>
<dbReference type="GeneID" id="94353012"/>
<dbReference type="InterPro" id="IPR022812">
    <property type="entry name" value="Dynamin"/>
</dbReference>
<dbReference type="GO" id="GO:0005525">
    <property type="term" value="F:GTP binding"/>
    <property type="evidence" value="ECO:0007669"/>
    <property type="project" value="InterPro"/>
</dbReference>
<dbReference type="Gene3D" id="1.20.120.1240">
    <property type="entry name" value="Dynamin, middle domain"/>
    <property type="match status" value="1"/>
</dbReference>
<evidence type="ECO:0000259" key="3">
    <source>
        <dbReference type="PROSITE" id="PS51388"/>
    </source>
</evidence>
<dbReference type="InterPro" id="IPR003130">
    <property type="entry name" value="GED"/>
</dbReference>
<dbReference type="CDD" id="cd08771">
    <property type="entry name" value="DLP_1"/>
    <property type="match status" value="2"/>
</dbReference>
<keyword evidence="1" id="KW-0547">Nucleotide-binding</keyword>
<dbReference type="InterPro" id="IPR001401">
    <property type="entry name" value="Dynamin_GTPase"/>
</dbReference>
<comment type="caution">
    <text evidence="5">The sequence shown here is derived from an EMBL/GenBank/DDBJ whole genome shotgun (WGS) entry which is preliminary data.</text>
</comment>
<reference evidence="5 6" key="1">
    <citation type="journal article" date="2021" name="Genome Biol.">
        <title>AFLAP: assembly-free linkage analysis pipeline using k-mers from genome sequencing data.</title>
        <authorList>
            <person name="Fletcher K."/>
            <person name="Zhang L."/>
            <person name="Gil J."/>
            <person name="Han R."/>
            <person name="Cavanaugh K."/>
            <person name="Michelmore R."/>
        </authorList>
    </citation>
    <scope>NUCLEOTIDE SEQUENCE [LARGE SCALE GENOMIC DNA]</scope>
    <source>
        <strain evidence="5 6">SF5</strain>
    </source>
</reference>
<sequence>MQARFWEEQHKVIDQLREGGLEKYIELPTIAVMGDRSSEKSSLLLALSGISFPSNDQLTTRCPTQLILTRGDVFHGTVRLVRFQTGSDREQMVATEDLKQLEDVPNAISKLTKKIVNDGLIISDDQIVIEVCGPEIPELTLIDLPGLVRTAKNLKDLSMIRRVRKMVDRFMKKEQIVLIAMVPANKDMHNSEILKTVQAADPDGTRTIAVVTKLDLVNAGEEKTVLEFLLNKNKQMHLGYHAVKCRNQRDLTTGISIEIGLANERTFFSQHEYWSQLPSHLWGIPILTKRIISILQDNTRKTFQNAIAKMTCRLIETKETLSRLGSPLHTPGAQRQQFCEWLNQRRQRALYERLTTALPRGNRYGMVCLGDVTKALGEVSTEMFTHLSEDLEALEIENALRAYLELASRRFIDVVPMKLTHVLLDSYMTEMESALLGAATDEKVAELLRESANKAAHRQELLDQVAMFQKGTQIIEMTEFKANINRPKDTNGLLMQARFWEEQHKVIDQLREVGLDNYIELPTIAVMGDRSSGKSSLLSALSGISFPSNDQLTTRCPTQLILTRGDVFHGTVRLVRFQTGSDREQIEATEDLKHLKDVEQIEATEDLKHLKDVPNAISKLTKKIINDGLIISNDQIVIEVCGPEIPELTLVDLPGLVRTAKKLKDKSMIPRVQKMVDRYMKKEQIVVIAVVPANKDMHNSEILKTVQAADPDGTRTIAVVTKLDLVNAGAEKTVLEFLLNKNKQMHLGYHAVKCRNQRDLTTGMSIEIGLANERTFFSQHEYWSQLPSHLWGIPTLTKRLISILQDNTRKTFQNAIAKMTSRLIETKEKLSRLGPPLDTPGAQRQQFCEWVKQYLQLTEAAKNGHYELFTSIHGLIDTDIMAKLRLRALLRQEDLNFRSEIETTTTEDVLKFIDFSSSAPLYDSEELKKARNDVKRGDRIVVQRGDQIPMLCTYQGKIKNSVLCKEFPLRVFSPSQWKYPSSTTNANLKQFIRANRGDELAVFPSYRVFCSCVKESIKNWDRPALKLLDQYLMKTKRVSYILISAVLAGTENVQIEHLFKQTTDRVLKTLENSAKQELHVLLQQEARPYTQNEILYYELDQLRQRALYERLSAAFPRGNQSGMVCLADVMLALGEVLTKIFTYTREDRQALQTENALRAYLKLASHRFVDVVPMKLDNLLLKSFLTEMETALIGAVTVENVAELFRESAEKAAHRQEFLDQVAMYEKGTQIIEMSEYY</sequence>
<dbReference type="PRINTS" id="PR00195">
    <property type="entry name" value="DYNAMIN"/>
</dbReference>
<organism evidence="5 6">
    <name type="scientific">Bremia lactucae</name>
    <name type="common">Lettuce downy mildew</name>
    <dbReference type="NCBI Taxonomy" id="4779"/>
    <lineage>
        <taxon>Eukaryota</taxon>
        <taxon>Sar</taxon>
        <taxon>Stramenopiles</taxon>
        <taxon>Oomycota</taxon>
        <taxon>Peronosporomycetes</taxon>
        <taxon>Peronosporales</taxon>
        <taxon>Peronosporaceae</taxon>
        <taxon>Bremia</taxon>
    </lineage>
</organism>
<dbReference type="Pfam" id="PF00350">
    <property type="entry name" value="Dynamin_N"/>
    <property type="match status" value="2"/>
</dbReference>
<proteinExistence type="predicted"/>
<dbReference type="KEGG" id="blac:94353012"/>
<dbReference type="InterPro" id="IPR027417">
    <property type="entry name" value="P-loop_NTPase"/>
</dbReference>
<protein>
    <recommendedName>
        <fullName evidence="7">Dynamin GTPase</fullName>
    </recommendedName>
</protein>
<evidence type="ECO:0000313" key="6">
    <source>
        <dbReference type="Proteomes" id="UP000294530"/>
    </source>
</evidence>
<dbReference type="InterPro" id="IPR030381">
    <property type="entry name" value="G_DYNAMIN_dom"/>
</dbReference>
<dbReference type="Pfam" id="PF02212">
    <property type="entry name" value="GED"/>
    <property type="match status" value="2"/>
</dbReference>
<evidence type="ECO:0000313" key="5">
    <source>
        <dbReference type="EMBL" id="TDH66190.1"/>
    </source>
</evidence>
<name>A0A976FG92_BRELC</name>
<dbReference type="GO" id="GO:0016020">
    <property type="term" value="C:membrane"/>
    <property type="evidence" value="ECO:0007669"/>
    <property type="project" value="TreeGrafter"/>
</dbReference>
<gene>
    <name evidence="5" type="ORF">CCR75_009300</name>
</gene>
<dbReference type="GO" id="GO:0003924">
    <property type="term" value="F:GTPase activity"/>
    <property type="evidence" value="ECO:0007669"/>
    <property type="project" value="InterPro"/>
</dbReference>
<dbReference type="InterPro" id="IPR045063">
    <property type="entry name" value="Dynamin_N"/>
</dbReference>
<evidence type="ECO:0000256" key="2">
    <source>
        <dbReference type="ARBA" id="ARBA00023134"/>
    </source>
</evidence>
<evidence type="ECO:0000256" key="1">
    <source>
        <dbReference type="ARBA" id="ARBA00022741"/>
    </source>
</evidence>
<dbReference type="EMBL" id="SHOA02000203">
    <property type="protein sequence ID" value="TDH66190.1"/>
    <property type="molecule type" value="Genomic_DNA"/>
</dbReference>
<dbReference type="PANTHER" id="PTHR11566">
    <property type="entry name" value="DYNAMIN"/>
    <property type="match status" value="1"/>
</dbReference>
<keyword evidence="2" id="KW-0342">GTP-binding</keyword>
<feature type="domain" description="Dynamin-type G" evidence="4">
    <location>
        <begin position="518"/>
        <end position="813"/>
    </location>
</feature>
<dbReference type="SUPFAM" id="SSF52540">
    <property type="entry name" value="P-loop containing nucleoside triphosphate hydrolases"/>
    <property type="match status" value="2"/>
</dbReference>
<evidence type="ECO:0000259" key="4">
    <source>
        <dbReference type="PROSITE" id="PS51718"/>
    </source>
</evidence>